<sequence>MWATNSDDGIPNGLNMILLDDQNYDMHAHISTSIWDYMKNSLGSEKVYDIATFKVVDVAGNERPVQSPLCIMFTPETTVHEVPDINSSIPKMKFNLLQLQQIYEDYRHYVEDATFANDIIGVLENMQSLIFDNQISGPEPMIKFWIGDGSKSFIVHLTGELAASVFNIYQADLETSVILVLASMKVQVSEATGGIIFVNTPASKVYANPSLSMVYGMRHRLDRDGYVS</sequence>
<keyword evidence="3" id="KW-1185">Reference proteome</keyword>
<reference evidence="2" key="2">
    <citation type="submission" date="2022-03" db="EMBL/GenBank/DDBJ databases">
        <title>Draft title - Genomic analysis of global carrot germplasm unveils the trajectory of domestication and the origin of high carotenoid orange carrot.</title>
        <authorList>
            <person name="Iorizzo M."/>
            <person name="Ellison S."/>
            <person name="Senalik D."/>
            <person name="Macko-Podgorni A."/>
            <person name="Grzebelus D."/>
            <person name="Bostan H."/>
            <person name="Rolling W."/>
            <person name="Curaba J."/>
            <person name="Simon P."/>
        </authorList>
    </citation>
    <scope>NUCLEOTIDE SEQUENCE</scope>
    <source>
        <tissue evidence="2">Leaf</tissue>
    </source>
</reference>
<feature type="domain" description="Replication protein A 70 kDa DNA-binding subunit B/D first OB fold" evidence="1">
    <location>
        <begin position="13"/>
        <end position="81"/>
    </location>
</feature>
<dbReference type="Pfam" id="PF02721">
    <property type="entry name" value="DUF223"/>
    <property type="match status" value="1"/>
</dbReference>
<protein>
    <recommendedName>
        <fullName evidence="1">Replication protein A 70 kDa DNA-binding subunit B/D first OB fold domain-containing protein</fullName>
    </recommendedName>
</protein>
<dbReference type="InterPro" id="IPR012340">
    <property type="entry name" value="NA-bd_OB-fold"/>
</dbReference>
<dbReference type="PANTHER" id="PTHR47165:SF4">
    <property type="entry name" value="OS03G0429900 PROTEIN"/>
    <property type="match status" value="1"/>
</dbReference>
<dbReference type="Gramene" id="KZM84144">
    <property type="protein sequence ID" value="KZM84144"/>
    <property type="gene ID" value="DCAR_028309"/>
</dbReference>
<evidence type="ECO:0000313" key="3">
    <source>
        <dbReference type="Proteomes" id="UP000077755"/>
    </source>
</evidence>
<dbReference type="SUPFAM" id="SSF50249">
    <property type="entry name" value="Nucleic acid-binding proteins"/>
    <property type="match status" value="1"/>
</dbReference>
<reference evidence="2" key="1">
    <citation type="journal article" date="2016" name="Nat. Genet.">
        <title>A high-quality carrot genome assembly provides new insights into carotenoid accumulation and asterid genome evolution.</title>
        <authorList>
            <person name="Iorizzo M."/>
            <person name="Ellison S."/>
            <person name="Senalik D."/>
            <person name="Zeng P."/>
            <person name="Satapoomin P."/>
            <person name="Huang J."/>
            <person name="Bowman M."/>
            <person name="Iovene M."/>
            <person name="Sanseverino W."/>
            <person name="Cavagnaro P."/>
            <person name="Yildiz M."/>
            <person name="Macko-Podgorni A."/>
            <person name="Moranska E."/>
            <person name="Grzebelus E."/>
            <person name="Grzebelus D."/>
            <person name="Ashrafi H."/>
            <person name="Zheng Z."/>
            <person name="Cheng S."/>
            <person name="Spooner D."/>
            <person name="Van Deynze A."/>
            <person name="Simon P."/>
        </authorList>
    </citation>
    <scope>NUCLEOTIDE SEQUENCE</scope>
    <source>
        <tissue evidence="2">Leaf</tissue>
    </source>
</reference>
<dbReference type="Proteomes" id="UP000077755">
    <property type="component" value="Chromosome 8"/>
</dbReference>
<dbReference type="AlphaFoldDB" id="A0A175YK92"/>
<dbReference type="PANTHER" id="PTHR47165">
    <property type="entry name" value="OS03G0429900 PROTEIN"/>
    <property type="match status" value="1"/>
</dbReference>
<organism evidence="2 3">
    <name type="scientific">Daucus carota subsp. sativus</name>
    <name type="common">Carrot</name>
    <dbReference type="NCBI Taxonomy" id="79200"/>
    <lineage>
        <taxon>Eukaryota</taxon>
        <taxon>Viridiplantae</taxon>
        <taxon>Streptophyta</taxon>
        <taxon>Embryophyta</taxon>
        <taxon>Tracheophyta</taxon>
        <taxon>Spermatophyta</taxon>
        <taxon>Magnoliopsida</taxon>
        <taxon>eudicotyledons</taxon>
        <taxon>Gunneridae</taxon>
        <taxon>Pentapetalae</taxon>
        <taxon>asterids</taxon>
        <taxon>campanulids</taxon>
        <taxon>Apiales</taxon>
        <taxon>Apiaceae</taxon>
        <taxon>Apioideae</taxon>
        <taxon>Scandiceae</taxon>
        <taxon>Daucinae</taxon>
        <taxon>Daucus</taxon>
        <taxon>Daucus sect. Daucus</taxon>
    </lineage>
</organism>
<name>A0A175YK92_DAUCS</name>
<proteinExistence type="predicted"/>
<gene>
    <name evidence="2" type="ORF">DCAR_0830868</name>
</gene>
<dbReference type="InterPro" id="IPR003871">
    <property type="entry name" value="RFA1B/D_OB_1st"/>
</dbReference>
<evidence type="ECO:0000259" key="1">
    <source>
        <dbReference type="Pfam" id="PF02721"/>
    </source>
</evidence>
<dbReference type="EMBL" id="CP093350">
    <property type="protein sequence ID" value="WOH11384.1"/>
    <property type="molecule type" value="Genomic_DNA"/>
</dbReference>
<accession>A0A175YK92</accession>
<dbReference type="Gene3D" id="2.40.50.140">
    <property type="entry name" value="Nucleic acid-binding proteins"/>
    <property type="match status" value="2"/>
</dbReference>
<evidence type="ECO:0000313" key="2">
    <source>
        <dbReference type="EMBL" id="WOH11384.1"/>
    </source>
</evidence>